<keyword evidence="9" id="KW-0808">Transferase</keyword>
<evidence type="ECO:0000256" key="6">
    <source>
        <dbReference type="ARBA" id="ARBA00023136"/>
    </source>
</evidence>
<evidence type="ECO:0000256" key="7">
    <source>
        <dbReference type="SAM" id="Phobius"/>
    </source>
</evidence>
<feature type="transmembrane region" description="Helical" evidence="7">
    <location>
        <begin position="12"/>
        <end position="31"/>
    </location>
</feature>
<keyword evidence="3" id="KW-1003">Cell membrane</keyword>
<feature type="transmembrane region" description="Helical" evidence="7">
    <location>
        <begin position="51"/>
        <end position="68"/>
    </location>
</feature>
<dbReference type="GO" id="GO:0009246">
    <property type="term" value="P:enterobacterial common antigen biosynthetic process"/>
    <property type="evidence" value="ECO:0007669"/>
    <property type="project" value="TreeGrafter"/>
</dbReference>
<reference evidence="9" key="1">
    <citation type="submission" date="2016-03" db="EMBL/GenBank/DDBJ databases">
        <authorList>
            <person name="Ploux O."/>
        </authorList>
    </citation>
    <scope>NUCLEOTIDE SEQUENCE</scope>
    <source>
        <strain evidence="9">UC1</strain>
    </source>
</reference>
<evidence type="ECO:0000256" key="3">
    <source>
        <dbReference type="ARBA" id="ARBA00022475"/>
    </source>
</evidence>
<feature type="transmembrane region" description="Helical" evidence="7">
    <location>
        <begin position="208"/>
        <end position="230"/>
    </location>
</feature>
<dbReference type="PANTHER" id="PTHR40074">
    <property type="entry name" value="O-ACETYLTRANSFERASE WECH"/>
    <property type="match status" value="1"/>
</dbReference>
<evidence type="ECO:0000256" key="2">
    <source>
        <dbReference type="ARBA" id="ARBA00007400"/>
    </source>
</evidence>
<feature type="transmembrane region" description="Helical" evidence="7">
    <location>
        <begin position="269"/>
        <end position="288"/>
    </location>
</feature>
<keyword evidence="9" id="KW-0012">Acyltransferase</keyword>
<keyword evidence="5 7" id="KW-1133">Transmembrane helix</keyword>
<feature type="transmembrane region" description="Helical" evidence="7">
    <location>
        <begin position="300"/>
        <end position="323"/>
    </location>
</feature>
<feature type="transmembrane region" description="Helical" evidence="7">
    <location>
        <begin position="236"/>
        <end position="257"/>
    </location>
</feature>
<dbReference type="RefSeq" id="WP_295574084.1">
    <property type="nucleotide sequence ID" value="NZ_FLQR01000002.1"/>
</dbReference>
<comment type="subcellular location">
    <subcellularLocation>
        <location evidence="1">Cell membrane</location>
        <topology evidence="1">Multi-pass membrane protein</topology>
    </subcellularLocation>
</comment>
<proteinExistence type="inferred from homology"/>
<dbReference type="AlphaFoldDB" id="A0A1Y5P540"/>
<organism evidence="9">
    <name type="scientific">uncultured Microbacterium sp</name>
    <dbReference type="NCBI Taxonomy" id="191216"/>
    <lineage>
        <taxon>Bacteria</taxon>
        <taxon>Bacillati</taxon>
        <taxon>Actinomycetota</taxon>
        <taxon>Actinomycetes</taxon>
        <taxon>Micrococcales</taxon>
        <taxon>Microbacteriaceae</taxon>
        <taxon>Microbacterium</taxon>
        <taxon>environmental samples</taxon>
    </lineage>
</organism>
<dbReference type="PANTHER" id="PTHR40074:SF2">
    <property type="entry name" value="O-ACETYLTRANSFERASE WECH"/>
    <property type="match status" value="1"/>
</dbReference>
<comment type="similarity">
    <text evidence="2">Belongs to the acyltransferase 3 family.</text>
</comment>
<dbReference type="GO" id="GO:0016413">
    <property type="term" value="F:O-acetyltransferase activity"/>
    <property type="evidence" value="ECO:0007669"/>
    <property type="project" value="TreeGrafter"/>
</dbReference>
<gene>
    <name evidence="9" type="ORF">MIPYR_100053</name>
</gene>
<dbReference type="EMBL" id="FLQR01000002">
    <property type="protein sequence ID" value="SBS71211.1"/>
    <property type="molecule type" value="Genomic_DNA"/>
</dbReference>
<keyword evidence="6 7" id="KW-0472">Membrane</keyword>
<dbReference type="InterPro" id="IPR002656">
    <property type="entry name" value="Acyl_transf_3_dom"/>
</dbReference>
<dbReference type="GO" id="GO:0005886">
    <property type="term" value="C:plasma membrane"/>
    <property type="evidence" value="ECO:0007669"/>
    <property type="project" value="UniProtKB-SubCell"/>
</dbReference>
<name>A0A1Y5P540_9MICO</name>
<dbReference type="Pfam" id="PF01757">
    <property type="entry name" value="Acyl_transf_3"/>
    <property type="match status" value="1"/>
</dbReference>
<feature type="transmembrane region" description="Helical" evidence="7">
    <location>
        <begin position="129"/>
        <end position="147"/>
    </location>
</feature>
<feature type="transmembrane region" description="Helical" evidence="7">
    <location>
        <begin position="178"/>
        <end position="196"/>
    </location>
</feature>
<accession>A0A1Y5P540</accession>
<sequence length="347" mass="38144">MTTARNRLGWVDAGRGLAIALVVFFHTAQWLREAGLEVTGWVLVNETIATLRLPVFFLLAGLFAQKWMTAPWRSLWGVKLSLFAWVYLLWSVIATFTFMLGLNLQGAKGNYLAQLAQIPFLPFAPRFELWFIWALAFFFVIARLLFALPVSVQLAGTAVLSFVSLSWSAEWFPEANTGWAGLAKYFFFFLVGLHLRSTILRASERLPAVVLTAGFVLWLAMAVLGTAFGWGRTVPGYYFATSVVGLIAGLGVAKVISHWRGLRRLGAQTLPVYVTHTSIILLIGWLLALLPNDLLAGSSWGWLLVPTVAATAIAASLTIAHAVADRGALRYLYVAPAWFSGSPARVP</sequence>
<feature type="transmembrane region" description="Helical" evidence="7">
    <location>
        <begin position="154"/>
        <end position="172"/>
    </location>
</feature>
<evidence type="ECO:0000259" key="8">
    <source>
        <dbReference type="Pfam" id="PF01757"/>
    </source>
</evidence>
<evidence type="ECO:0000256" key="5">
    <source>
        <dbReference type="ARBA" id="ARBA00022989"/>
    </source>
</evidence>
<evidence type="ECO:0000313" key="9">
    <source>
        <dbReference type="EMBL" id="SBS71211.1"/>
    </source>
</evidence>
<feature type="transmembrane region" description="Helical" evidence="7">
    <location>
        <begin position="80"/>
        <end position="102"/>
    </location>
</feature>
<keyword evidence="4 7" id="KW-0812">Transmembrane</keyword>
<protein>
    <submittedName>
        <fullName evidence="9">Putative acyltransferase</fullName>
    </submittedName>
</protein>
<evidence type="ECO:0000256" key="4">
    <source>
        <dbReference type="ARBA" id="ARBA00022692"/>
    </source>
</evidence>
<feature type="domain" description="Acyltransferase 3" evidence="8">
    <location>
        <begin position="9"/>
        <end position="316"/>
    </location>
</feature>
<evidence type="ECO:0000256" key="1">
    <source>
        <dbReference type="ARBA" id="ARBA00004651"/>
    </source>
</evidence>